<name>A0A5F7ZX18_MACMU</name>
<evidence type="ECO:0000256" key="1">
    <source>
        <dbReference type="SAM" id="Phobius"/>
    </source>
</evidence>
<dbReference type="Bgee" id="ENSMMUG00000051009">
    <property type="expression patterns" value="Expressed in spleen and 4 other cell types or tissues"/>
</dbReference>
<dbReference type="STRING" id="9544.ENSMMUP00000069172"/>
<organism evidence="2 3">
    <name type="scientific">Macaca mulatta</name>
    <name type="common">Rhesus macaque</name>
    <dbReference type="NCBI Taxonomy" id="9544"/>
    <lineage>
        <taxon>Eukaryota</taxon>
        <taxon>Metazoa</taxon>
        <taxon>Chordata</taxon>
        <taxon>Craniata</taxon>
        <taxon>Vertebrata</taxon>
        <taxon>Euteleostomi</taxon>
        <taxon>Mammalia</taxon>
        <taxon>Eutheria</taxon>
        <taxon>Euarchontoglires</taxon>
        <taxon>Primates</taxon>
        <taxon>Haplorrhini</taxon>
        <taxon>Catarrhini</taxon>
        <taxon>Cercopithecidae</taxon>
        <taxon>Cercopithecinae</taxon>
        <taxon>Macaca</taxon>
    </lineage>
</organism>
<dbReference type="VEuPathDB" id="HostDB:ENSMMUG00000051009"/>
<dbReference type="InParanoid" id="A0A5F7ZX18"/>
<dbReference type="PANTHER" id="PTHR46254:SF7">
    <property type="entry name" value="PI4-KINASE N-TERMINAL DOMAIN-CONTAINING PROTEIN"/>
    <property type="match status" value="1"/>
</dbReference>
<dbReference type="GeneTree" id="ENSGT00940000161627"/>
<feature type="transmembrane region" description="Helical" evidence="1">
    <location>
        <begin position="6"/>
        <end position="23"/>
    </location>
</feature>
<evidence type="ECO:0000313" key="3">
    <source>
        <dbReference type="Proteomes" id="UP000006718"/>
    </source>
</evidence>
<keyword evidence="1" id="KW-0812">Transmembrane</keyword>
<dbReference type="Ensembl" id="ENSMMUT00000093676.1">
    <property type="protein sequence ID" value="ENSMMUP00000069172.1"/>
    <property type="gene ID" value="ENSMMUG00000051009.1"/>
</dbReference>
<dbReference type="SMR" id="A0A5F7ZX18"/>
<protein>
    <submittedName>
        <fullName evidence="2">Uncharacterized protein</fullName>
    </submittedName>
</protein>
<reference evidence="2" key="2">
    <citation type="submission" date="2019-01" db="EMBL/GenBank/DDBJ databases">
        <authorList>
            <person name="Graves T."/>
            <person name="Eichler E.E."/>
            <person name="Wilson R.K."/>
        </authorList>
    </citation>
    <scope>NUCLEOTIDE SEQUENCE [LARGE SCALE GENOMIC DNA]</scope>
    <source>
        <strain evidence="2">17573</strain>
    </source>
</reference>
<accession>A0A5F7ZX18</accession>
<proteinExistence type="predicted"/>
<dbReference type="Proteomes" id="UP000006718">
    <property type="component" value="Chromosome 1"/>
</dbReference>
<reference evidence="3" key="1">
    <citation type="journal article" date="2007" name="Science">
        <title>Evolutionary and biomedical insights from the rhesus macaque genome.</title>
        <authorList>
            <person name="Gibbs R.A."/>
            <person name="Rogers J."/>
            <person name="Katze M.G."/>
            <person name="Bumgarner R."/>
            <person name="Weinstock G.M."/>
            <person name="Mardis E.R."/>
            <person name="Remington K.A."/>
            <person name="Strausberg R.L."/>
            <person name="Venter J.C."/>
            <person name="Wilson R.K."/>
            <person name="Batzer M.A."/>
            <person name="Bustamante C.D."/>
            <person name="Eichler E.E."/>
            <person name="Hahn M.W."/>
            <person name="Hardison R.C."/>
            <person name="Makova K.D."/>
            <person name="Miller W."/>
            <person name="Milosavljevic A."/>
            <person name="Palermo R.E."/>
            <person name="Siepel A."/>
            <person name="Sikela J.M."/>
            <person name="Attaway T."/>
            <person name="Bell S."/>
            <person name="Bernard K.E."/>
            <person name="Buhay C.J."/>
            <person name="Chandrabose M.N."/>
            <person name="Dao M."/>
            <person name="Davis C."/>
            <person name="Delehaunty K.D."/>
            <person name="Ding Y."/>
            <person name="Dinh H.H."/>
            <person name="Dugan-Rocha S."/>
            <person name="Fulton L.A."/>
            <person name="Gabisi R.A."/>
            <person name="Garner T.T."/>
            <person name="Godfrey J."/>
            <person name="Hawes A.C."/>
            <person name="Hernandez J."/>
            <person name="Hines S."/>
            <person name="Holder M."/>
            <person name="Hume J."/>
            <person name="Jhangiani S.N."/>
            <person name="Joshi V."/>
            <person name="Khan Z.M."/>
            <person name="Kirkness E.F."/>
            <person name="Cree A."/>
            <person name="Fowler R.G."/>
            <person name="Lee S."/>
            <person name="Lewis L.R."/>
            <person name="Li Z."/>
            <person name="Liu Y.-S."/>
            <person name="Moore S.M."/>
            <person name="Muzny D."/>
            <person name="Nazareth L.V."/>
            <person name="Ngo D.N."/>
            <person name="Okwuonu G.O."/>
            <person name="Pai G."/>
            <person name="Parker D."/>
            <person name="Paul H.A."/>
            <person name="Pfannkoch C."/>
            <person name="Pohl C.S."/>
            <person name="Rogers Y.-H.C."/>
            <person name="Ruiz S.J."/>
            <person name="Sabo A."/>
            <person name="Santibanez J."/>
            <person name="Schneider B.W."/>
            <person name="Smith S.M."/>
            <person name="Sodergren E."/>
            <person name="Svatek A.F."/>
            <person name="Utterback T.R."/>
            <person name="Vattathil S."/>
            <person name="Warren W."/>
            <person name="White C.S."/>
            <person name="Chinwalla A.T."/>
            <person name="Feng Y."/>
            <person name="Halpern A.L."/>
            <person name="Hillier L.W."/>
            <person name="Huang X."/>
            <person name="Minx P."/>
            <person name="Nelson J.O."/>
            <person name="Pepin K.H."/>
            <person name="Qin X."/>
            <person name="Sutton G.G."/>
            <person name="Venter E."/>
            <person name="Walenz B.P."/>
            <person name="Wallis J.W."/>
            <person name="Worley K.C."/>
            <person name="Yang S.-P."/>
            <person name="Jones S.M."/>
            <person name="Marra M.A."/>
            <person name="Rocchi M."/>
            <person name="Schein J.E."/>
            <person name="Baertsch R."/>
            <person name="Clarke L."/>
            <person name="Csuros M."/>
            <person name="Glasscock J."/>
            <person name="Harris R.A."/>
            <person name="Havlak P."/>
            <person name="Jackson A.R."/>
            <person name="Jiang H."/>
            <person name="Liu Y."/>
            <person name="Messina D.N."/>
            <person name="Shen Y."/>
            <person name="Song H.X.-Z."/>
            <person name="Wylie T."/>
            <person name="Zhang L."/>
            <person name="Birney E."/>
            <person name="Han K."/>
            <person name="Konkel M.K."/>
            <person name="Lee J."/>
            <person name="Smit A.F.A."/>
            <person name="Ullmer B."/>
            <person name="Wang H."/>
            <person name="Xing J."/>
            <person name="Burhans R."/>
            <person name="Cheng Z."/>
            <person name="Karro J.E."/>
            <person name="Ma J."/>
            <person name="Raney B."/>
            <person name="She X."/>
            <person name="Cox M.J."/>
            <person name="Demuth J.P."/>
            <person name="Dumas L.J."/>
            <person name="Han S.-G."/>
            <person name="Hopkins J."/>
            <person name="Karimpour-Fard A."/>
            <person name="Kim Y.H."/>
            <person name="Pollack J.R."/>
            <person name="Vinar T."/>
            <person name="Addo-Quaye C."/>
            <person name="Degenhardt J."/>
            <person name="Denby A."/>
            <person name="Hubisz M.J."/>
            <person name="Indap A."/>
            <person name="Kosiol C."/>
            <person name="Lahn B.T."/>
            <person name="Lawson H.A."/>
            <person name="Marklein A."/>
            <person name="Nielsen R."/>
            <person name="Vallender E.J."/>
            <person name="Clark A.G."/>
            <person name="Ferguson B."/>
            <person name="Hernandez R.D."/>
            <person name="Hirani K."/>
            <person name="Kehrer-Sawatzki H."/>
            <person name="Kolb J."/>
            <person name="Patil S."/>
            <person name="Pu L.-L."/>
            <person name="Ren Y."/>
            <person name="Smith D.G."/>
            <person name="Wheeler D.A."/>
            <person name="Schenck I."/>
            <person name="Ball E.V."/>
            <person name="Chen R."/>
            <person name="Cooper D.N."/>
            <person name="Giardine B."/>
            <person name="Hsu F."/>
            <person name="Kent W.J."/>
            <person name="Lesk A."/>
            <person name="Nelson D.L."/>
            <person name="O'brien W.E."/>
            <person name="Pruefer K."/>
            <person name="Stenson P.D."/>
            <person name="Wallace J.C."/>
            <person name="Ke H."/>
            <person name="Liu X.-M."/>
            <person name="Wang P."/>
            <person name="Xiang A.P."/>
            <person name="Yang F."/>
            <person name="Barber G.P."/>
            <person name="Haussler D."/>
            <person name="Karolchik D."/>
            <person name="Kern A.D."/>
            <person name="Kuhn R.M."/>
            <person name="Smith K.E."/>
            <person name="Zwieg A.S."/>
        </authorList>
    </citation>
    <scope>NUCLEOTIDE SEQUENCE [LARGE SCALE GENOMIC DNA]</scope>
    <source>
        <strain evidence="3">17573</strain>
    </source>
</reference>
<reference evidence="2" key="4">
    <citation type="submission" date="2025-09" db="UniProtKB">
        <authorList>
            <consortium name="Ensembl"/>
        </authorList>
    </citation>
    <scope>IDENTIFICATION</scope>
    <source>
        <strain evidence="2">17573</strain>
    </source>
</reference>
<dbReference type="AlphaFoldDB" id="A0A5F7ZX18"/>
<keyword evidence="1" id="KW-0472">Membrane</keyword>
<dbReference type="PANTHER" id="PTHR46254">
    <property type="entry name" value="PROTEIN GVQW1-RELATED"/>
    <property type="match status" value="1"/>
</dbReference>
<keyword evidence="1" id="KW-1133">Transmembrane helix</keyword>
<reference evidence="2" key="3">
    <citation type="submission" date="2025-08" db="UniProtKB">
        <authorList>
            <consortium name="Ensembl"/>
        </authorList>
    </citation>
    <scope>IDENTIFICATION</scope>
    <source>
        <strain evidence="2">17573</strain>
    </source>
</reference>
<sequence>MYISIFMLYFIYLLFLFIYLFIFEMESRSVAQAGVQWHDLGSLQAPPPGLTPFSCRSLPSSWDNRRPPPHPANFFVFCIFSRDGVSPCYSGWSRSPDLVIHVPRPPKVLGLQA</sequence>
<keyword evidence="3" id="KW-1185">Reference proteome</keyword>
<evidence type="ECO:0000313" key="2">
    <source>
        <dbReference type="Ensembl" id="ENSMMUP00000069172.1"/>
    </source>
</evidence>